<dbReference type="OrthoDB" id="2243749at2"/>
<gene>
    <name evidence="2" type="ORF">SAMN05216438_1062</name>
</gene>
<sequence>MEFIEIVLMFGGIGLGFAALYEIALWFSPEERDLRKSKKAKQVKAQKFITLPTVLKLKAGQKVS</sequence>
<keyword evidence="1" id="KW-0812">Transmembrane</keyword>
<evidence type="ECO:0000313" key="2">
    <source>
        <dbReference type="EMBL" id="SFL34452.1"/>
    </source>
</evidence>
<dbReference type="RefSeq" id="WP_074751104.1">
    <property type="nucleotide sequence ID" value="NZ_FOTJ01000006.1"/>
</dbReference>
<organism evidence="2 3">
    <name type="scientific">Lactococcus garvieae</name>
    <dbReference type="NCBI Taxonomy" id="1363"/>
    <lineage>
        <taxon>Bacteria</taxon>
        <taxon>Bacillati</taxon>
        <taxon>Bacillota</taxon>
        <taxon>Bacilli</taxon>
        <taxon>Lactobacillales</taxon>
        <taxon>Streptococcaceae</taxon>
        <taxon>Lactococcus</taxon>
    </lineage>
</organism>
<accession>A0A1I4GWK3</accession>
<name>A0A1I4GWK3_9LACT</name>
<dbReference type="Proteomes" id="UP000181969">
    <property type="component" value="Unassembled WGS sequence"/>
</dbReference>
<proteinExistence type="predicted"/>
<evidence type="ECO:0000256" key="1">
    <source>
        <dbReference type="SAM" id="Phobius"/>
    </source>
</evidence>
<dbReference type="AlphaFoldDB" id="A0A1I4GWK3"/>
<reference evidence="2 3" key="1">
    <citation type="submission" date="2016-10" db="EMBL/GenBank/DDBJ databases">
        <authorList>
            <person name="de Groot N.N."/>
        </authorList>
    </citation>
    <scope>NUCLEOTIDE SEQUENCE [LARGE SCALE GENOMIC DNA]</scope>
    <source>
        <strain evidence="2 3">M79</strain>
    </source>
</reference>
<keyword evidence="1" id="KW-1133">Transmembrane helix</keyword>
<protein>
    <submittedName>
        <fullName evidence="2">Uncharacterized protein</fullName>
    </submittedName>
</protein>
<dbReference type="EMBL" id="FOTJ01000006">
    <property type="protein sequence ID" value="SFL34452.1"/>
    <property type="molecule type" value="Genomic_DNA"/>
</dbReference>
<evidence type="ECO:0000313" key="3">
    <source>
        <dbReference type="Proteomes" id="UP000181969"/>
    </source>
</evidence>
<keyword evidence="1" id="KW-0472">Membrane</keyword>
<feature type="transmembrane region" description="Helical" evidence="1">
    <location>
        <begin position="6"/>
        <end position="28"/>
    </location>
</feature>